<reference evidence="2" key="1">
    <citation type="journal article" date="2023" name="Plant J.">
        <title>Genome sequences and population genomics provide insights into the demographic history, inbreeding, and mutation load of two 'living fossil' tree species of Dipteronia.</title>
        <authorList>
            <person name="Feng Y."/>
            <person name="Comes H.P."/>
            <person name="Chen J."/>
            <person name="Zhu S."/>
            <person name="Lu R."/>
            <person name="Zhang X."/>
            <person name="Li P."/>
            <person name="Qiu J."/>
            <person name="Olsen K.M."/>
            <person name="Qiu Y."/>
        </authorList>
    </citation>
    <scope>NUCLEOTIDE SEQUENCE</scope>
    <source>
        <strain evidence="2">NBL</strain>
    </source>
</reference>
<dbReference type="Pfam" id="PF13456">
    <property type="entry name" value="RVT_3"/>
    <property type="match status" value="1"/>
</dbReference>
<keyword evidence="3" id="KW-1185">Reference proteome</keyword>
<dbReference type="InterPro" id="IPR000477">
    <property type="entry name" value="RT_dom"/>
</dbReference>
<dbReference type="InterPro" id="IPR012337">
    <property type="entry name" value="RNaseH-like_sf"/>
</dbReference>
<dbReference type="Pfam" id="PF13966">
    <property type="entry name" value="zf-RVT"/>
    <property type="match status" value="1"/>
</dbReference>
<dbReference type="InterPro" id="IPR036691">
    <property type="entry name" value="Endo/exonu/phosph_ase_sf"/>
</dbReference>
<dbReference type="GO" id="GO:0004523">
    <property type="term" value="F:RNA-DNA hybrid ribonuclease activity"/>
    <property type="evidence" value="ECO:0007669"/>
    <property type="project" value="InterPro"/>
</dbReference>
<evidence type="ECO:0000313" key="3">
    <source>
        <dbReference type="Proteomes" id="UP001281410"/>
    </source>
</evidence>
<gene>
    <name evidence="2" type="ORF">Dsin_008714</name>
</gene>
<dbReference type="SUPFAM" id="SSF56219">
    <property type="entry name" value="DNase I-like"/>
    <property type="match status" value="1"/>
</dbReference>
<dbReference type="AlphaFoldDB" id="A0AAE0AQB0"/>
<dbReference type="Proteomes" id="UP001281410">
    <property type="component" value="Unassembled WGS sequence"/>
</dbReference>
<dbReference type="PANTHER" id="PTHR33116">
    <property type="entry name" value="REVERSE TRANSCRIPTASE ZINC-BINDING DOMAIN-CONTAINING PROTEIN-RELATED-RELATED"/>
    <property type="match status" value="1"/>
</dbReference>
<proteinExistence type="predicted"/>
<dbReference type="PANTHER" id="PTHR33116:SF78">
    <property type="entry name" value="OS12G0587133 PROTEIN"/>
    <property type="match status" value="1"/>
</dbReference>
<dbReference type="InterPro" id="IPR044730">
    <property type="entry name" value="RNase_H-like_dom_plant"/>
</dbReference>
<protein>
    <recommendedName>
        <fullName evidence="1">Reverse transcriptase domain-containing protein</fullName>
    </recommendedName>
</protein>
<dbReference type="GO" id="GO:0003676">
    <property type="term" value="F:nucleic acid binding"/>
    <property type="evidence" value="ECO:0007669"/>
    <property type="project" value="InterPro"/>
</dbReference>
<evidence type="ECO:0000313" key="2">
    <source>
        <dbReference type="EMBL" id="KAK3221689.1"/>
    </source>
</evidence>
<dbReference type="Pfam" id="PF00078">
    <property type="entry name" value="RVT_1"/>
    <property type="match status" value="1"/>
</dbReference>
<dbReference type="InterPro" id="IPR026960">
    <property type="entry name" value="RVT-Znf"/>
</dbReference>
<sequence>MLQCRYSISIAATVLLQYFSHCYSAHTVFLSRLQCPLQYSVAATVYCYSIFIDFTVSATVRYSPPNNGSLQYSTAATVSRTMVSPLLHGITEDPMSLEASLSSSPQTSSTTAFYLCILGTRTRFGVWGLGSVNLKPGVLRLQPWVPDFNPTLQKSSNVQVWVRFYDLSWEYRHPKIIFYLARGIGVPLRLDKATIDSDSGHYARVLVDVDMSTLHPSSVLLERDEFHSSFISAKYENLPSFCSICSSVRHLPGSCHWNKSKVPTASAGKSYQPIAKVEADDLDSHGLAQRTTMAKQPMVAFDSISARFWSSLGLHLVGMNDRDGLIPSIWVFACDSISDPQIVLCDKQHLTVSISIGSLMHWYTFVYASTSTSFWVLMSLGFRSPARGSCEDFKSMIEDCNLIGVRSQGAHFTWVRVCSSRTRVERILNRTLVSEGCTTCWRDISCVALPRRFSDHCPLWIQLAESQDLSTVDEIVPSLVSQEENSLLVAIPSADVICDAVFAMDALSALGPAGFSGRFFQCCWEIVSRDVILTVPDFLHSGVVTPGLNSNFIVLLPKMRDSITIDQFRPIVLGNFLFKFSSKILAGRDRHVEDCIAFTSDCVNVLYKKCYGGNVAMKIDFRKAFDTLDWKFLCRVLRAFGFSQTFIDWIVSILGSLKLSVLINGSPAGYFGCSRRVRKGGPLSPPLFGMAEDFLSRLLSRMVASDQLLPISSPRGFSAPTHLLYAYDVLIFCRGTVRNLRRVVHAFRVYGSISGQLVNWSKSSIFFGSSVSPARISSFQFLVGMQIGRLPFSYLGVPICRGKPRKSVLMPIADKILSKFSKWKDLALLNDFLLRKLTWKFINLNNFALTFLRERENSQRDVWRDNWLGVPILDLVGIPDFLAMHFHARVSDFIRDGRWILDDRFPARFPDLCFRIGRIAISPVIDYLVWPHSREGSVSCKAAYSRMFHDIPQVRCCRDVWSRYIPPSRSVLSWRLLLDRLPTEDRLCRFGFQLASRCIVCGASSESVDHLFLKCPLATALLEAVFSVFQRRVSTDTWGSFFSADLSLVWHSVYDMNHLGIGCMRNCVDDLLILHRFGLSGRPGKAPVFRSVVWSPPAPGWTKLNTDGAALGSPAINYAWNLGWHRIWLGSDSSYVVQFLSIRSDQVNWRVRQAWQCSIDQISHMEFQVSYLFKEGNQVADALSKHALGLSSDSWWPSTPSFCSSLVGNNCMGRESFRFS</sequence>
<dbReference type="InterPro" id="IPR036397">
    <property type="entry name" value="RNaseH_sf"/>
</dbReference>
<dbReference type="InterPro" id="IPR002156">
    <property type="entry name" value="RNaseH_domain"/>
</dbReference>
<feature type="domain" description="Reverse transcriptase" evidence="1">
    <location>
        <begin position="537"/>
        <end position="799"/>
    </location>
</feature>
<name>A0AAE0AQB0_9ROSI</name>
<dbReference type="PROSITE" id="PS50878">
    <property type="entry name" value="RT_POL"/>
    <property type="match status" value="1"/>
</dbReference>
<comment type="caution">
    <text evidence="2">The sequence shown here is derived from an EMBL/GenBank/DDBJ whole genome shotgun (WGS) entry which is preliminary data.</text>
</comment>
<dbReference type="CDD" id="cd06222">
    <property type="entry name" value="RNase_H_like"/>
    <property type="match status" value="1"/>
</dbReference>
<accession>A0AAE0AQB0</accession>
<dbReference type="EMBL" id="JANJYJ010000003">
    <property type="protein sequence ID" value="KAK3221689.1"/>
    <property type="molecule type" value="Genomic_DNA"/>
</dbReference>
<dbReference type="Gene3D" id="3.30.420.10">
    <property type="entry name" value="Ribonuclease H-like superfamily/Ribonuclease H"/>
    <property type="match status" value="1"/>
</dbReference>
<evidence type="ECO:0000259" key="1">
    <source>
        <dbReference type="PROSITE" id="PS50878"/>
    </source>
</evidence>
<organism evidence="2 3">
    <name type="scientific">Dipteronia sinensis</name>
    <dbReference type="NCBI Taxonomy" id="43782"/>
    <lineage>
        <taxon>Eukaryota</taxon>
        <taxon>Viridiplantae</taxon>
        <taxon>Streptophyta</taxon>
        <taxon>Embryophyta</taxon>
        <taxon>Tracheophyta</taxon>
        <taxon>Spermatophyta</taxon>
        <taxon>Magnoliopsida</taxon>
        <taxon>eudicotyledons</taxon>
        <taxon>Gunneridae</taxon>
        <taxon>Pentapetalae</taxon>
        <taxon>rosids</taxon>
        <taxon>malvids</taxon>
        <taxon>Sapindales</taxon>
        <taxon>Sapindaceae</taxon>
        <taxon>Hippocastanoideae</taxon>
        <taxon>Acereae</taxon>
        <taxon>Dipteronia</taxon>
    </lineage>
</organism>
<dbReference type="SUPFAM" id="SSF53098">
    <property type="entry name" value="Ribonuclease H-like"/>
    <property type="match status" value="1"/>
</dbReference>